<dbReference type="InterPro" id="IPR000531">
    <property type="entry name" value="Beta-barrel_TonB"/>
</dbReference>
<evidence type="ECO:0000256" key="5">
    <source>
        <dbReference type="ARBA" id="ARBA00022729"/>
    </source>
</evidence>
<reference evidence="16 17" key="1">
    <citation type="journal article" date="2009" name="Environ. Microbiol.">
        <title>Genome sequence of Desulfobacterium autotrophicum HRM2, a marine sulfate reducer oxidizing organic carbon completely to carbon dioxide.</title>
        <authorList>
            <person name="Strittmatter A.W."/>
            <person name="Liesegang H."/>
            <person name="Rabus R."/>
            <person name="Decker I."/>
            <person name="Amann J."/>
            <person name="Andres S."/>
            <person name="Henne A."/>
            <person name="Fricke W.F."/>
            <person name="Martinez-Arias R."/>
            <person name="Bartels D."/>
            <person name="Goesmann A."/>
            <person name="Krause L."/>
            <person name="Puehler A."/>
            <person name="Klenk H.P."/>
            <person name="Richter M."/>
            <person name="Schuler M."/>
            <person name="Gloeckner F.O."/>
            <person name="Meyerdierks A."/>
            <person name="Gottschalk G."/>
            <person name="Amann R."/>
        </authorList>
    </citation>
    <scope>NUCLEOTIDE SEQUENCE [LARGE SCALE GENOMIC DNA]</scope>
    <source>
        <strain evidence="17">ATCC 43914 / DSM 3382 / HRM2</strain>
    </source>
</reference>
<dbReference type="GO" id="GO:0009279">
    <property type="term" value="C:cell outer membrane"/>
    <property type="evidence" value="ECO:0007669"/>
    <property type="project" value="UniProtKB-SubCell"/>
</dbReference>
<dbReference type="InterPro" id="IPR012910">
    <property type="entry name" value="Plug_dom"/>
</dbReference>
<keyword evidence="4 10" id="KW-0812">Transmembrane</keyword>
<dbReference type="Proteomes" id="UP000000442">
    <property type="component" value="Chromosome"/>
</dbReference>
<dbReference type="GO" id="GO:0015344">
    <property type="term" value="F:siderophore uptake transmembrane transporter activity"/>
    <property type="evidence" value="ECO:0007669"/>
    <property type="project" value="TreeGrafter"/>
</dbReference>
<evidence type="ECO:0000256" key="9">
    <source>
        <dbReference type="ARBA" id="ARBA00023237"/>
    </source>
</evidence>
<keyword evidence="8 16" id="KW-0675">Receptor</keyword>
<dbReference type="KEGG" id="dat:HRM2_16200"/>
<feature type="chain" id="PRO_5002902021" evidence="13">
    <location>
        <begin position="25"/>
        <end position="664"/>
    </location>
</feature>
<dbReference type="SUPFAM" id="SSF56935">
    <property type="entry name" value="Porins"/>
    <property type="match status" value="1"/>
</dbReference>
<dbReference type="InterPro" id="IPR039426">
    <property type="entry name" value="TonB-dep_rcpt-like"/>
</dbReference>
<dbReference type="Pfam" id="PF07715">
    <property type="entry name" value="Plug"/>
    <property type="match status" value="1"/>
</dbReference>
<dbReference type="PROSITE" id="PS52016">
    <property type="entry name" value="TONB_DEPENDENT_REC_3"/>
    <property type="match status" value="1"/>
</dbReference>
<dbReference type="PANTHER" id="PTHR30069">
    <property type="entry name" value="TONB-DEPENDENT OUTER MEMBRANE RECEPTOR"/>
    <property type="match status" value="1"/>
</dbReference>
<evidence type="ECO:0000256" key="2">
    <source>
        <dbReference type="ARBA" id="ARBA00022448"/>
    </source>
</evidence>
<evidence type="ECO:0000256" key="11">
    <source>
        <dbReference type="RuleBase" id="RU003357"/>
    </source>
</evidence>
<gene>
    <name evidence="16" type="ordered locus">HRM2_16200</name>
</gene>
<keyword evidence="9 10" id="KW-0998">Cell outer membrane</keyword>
<keyword evidence="3 10" id="KW-1134">Transmembrane beta strand</keyword>
<dbReference type="RefSeq" id="WP_015903516.1">
    <property type="nucleotide sequence ID" value="NC_012108.1"/>
</dbReference>
<evidence type="ECO:0000259" key="14">
    <source>
        <dbReference type="Pfam" id="PF00593"/>
    </source>
</evidence>
<evidence type="ECO:0000256" key="1">
    <source>
        <dbReference type="ARBA" id="ARBA00004571"/>
    </source>
</evidence>
<evidence type="ECO:0000256" key="10">
    <source>
        <dbReference type="PROSITE-ProRule" id="PRU01360"/>
    </source>
</evidence>
<evidence type="ECO:0000256" key="3">
    <source>
        <dbReference type="ARBA" id="ARBA00022452"/>
    </source>
</evidence>
<organism evidence="16 17">
    <name type="scientific">Desulforapulum autotrophicum (strain ATCC 43914 / DSM 3382 / VKM B-1955 / HRM2)</name>
    <name type="common">Desulfobacterium autotrophicum</name>
    <dbReference type="NCBI Taxonomy" id="177437"/>
    <lineage>
        <taxon>Bacteria</taxon>
        <taxon>Pseudomonadati</taxon>
        <taxon>Thermodesulfobacteriota</taxon>
        <taxon>Desulfobacteria</taxon>
        <taxon>Desulfobacterales</taxon>
        <taxon>Desulfobacteraceae</taxon>
        <taxon>Desulforapulum</taxon>
    </lineage>
</organism>
<dbReference type="Pfam" id="PF00593">
    <property type="entry name" value="TonB_dep_Rec_b-barrel"/>
    <property type="match status" value="1"/>
</dbReference>
<feature type="signal peptide" evidence="13">
    <location>
        <begin position="1"/>
        <end position="24"/>
    </location>
</feature>
<dbReference type="InterPro" id="IPR036942">
    <property type="entry name" value="Beta-barrel_TonB_sf"/>
</dbReference>
<dbReference type="PANTHER" id="PTHR30069:SF29">
    <property type="entry name" value="HEMOGLOBIN AND HEMOGLOBIN-HAPTOGLOBIN-BINDING PROTEIN 1-RELATED"/>
    <property type="match status" value="1"/>
</dbReference>
<keyword evidence="6 11" id="KW-0798">TonB box</keyword>
<keyword evidence="2 10" id="KW-0813">Transport</keyword>
<dbReference type="EMBL" id="CP001087">
    <property type="protein sequence ID" value="ACN14729.1"/>
    <property type="molecule type" value="Genomic_DNA"/>
</dbReference>
<feature type="domain" description="TonB-dependent receptor-like beta-barrel" evidence="14">
    <location>
        <begin position="236"/>
        <end position="638"/>
    </location>
</feature>
<evidence type="ECO:0000256" key="6">
    <source>
        <dbReference type="ARBA" id="ARBA00023077"/>
    </source>
</evidence>
<evidence type="ECO:0000256" key="8">
    <source>
        <dbReference type="ARBA" id="ARBA00023170"/>
    </source>
</evidence>
<name>C0QAE4_DESAH</name>
<dbReference type="HOGENOM" id="CLU_008287_8_2_7"/>
<keyword evidence="17" id="KW-1185">Reference proteome</keyword>
<dbReference type="eggNOG" id="COG4206">
    <property type="taxonomic scope" value="Bacteria"/>
</dbReference>
<protein>
    <submittedName>
        <fullName evidence="16">TonB-dependent outer membrane receptor</fullName>
    </submittedName>
</protein>
<dbReference type="InterPro" id="IPR037066">
    <property type="entry name" value="Plug_dom_sf"/>
</dbReference>
<dbReference type="CDD" id="cd01347">
    <property type="entry name" value="ligand_gated_channel"/>
    <property type="match status" value="1"/>
</dbReference>
<evidence type="ECO:0000256" key="13">
    <source>
        <dbReference type="SAM" id="SignalP"/>
    </source>
</evidence>
<feature type="compositionally biased region" description="Low complexity" evidence="12">
    <location>
        <begin position="330"/>
        <end position="339"/>
    </location>
</feature>
<comment type="subcellular location">
    <subcellularLocation>
        <location evidence="1 10">Cell outer membrane</location>
        <topology evidence="1 10">Multi-pass membrane protein</topology>
    </subcellularLocation>
</comment>
<sequence length="664" mass="74415">MRGIRVHHFLAILWVCASVSSAWANETTPGVTKAYSLGEIVVTDKMPTNKAITTMEITDVDIENRNAKTLDKALELLPGIDVSNGAQGTPRINIRGFRSRHTVLLLNGIPINSTYDGQFDPHLIPTENISKIKVSYGNNSVLYGQGGLAGVINIITKQGTKGFHGEASGEMDERGNPYSRANVSGGNERANFFVSVSNKDSEGFLLSDDFKETPFENGGIRENSDDERTSFFGNIGFHMNDDINLGLTLERSAGEYGTPSTTIDNDMDPLFAKNLKYDRTENFDTFSAQLAIEYHPKGILGVRAWGFTNNHEEDLDRYDDDTYSTQDSKGSYSTTDETTITGGTLQTSLDFKSSGTAVFSFSGQNEKYTSDGQEVLKKNTPAEAFYLDNEVDIYSAGLEYKVQLFSALDMVMGYSHHWQSRDVGSDDDKGSYMIGASTDITETTTIRASYARQIRFPSLKQLYEPGGAGNSELSPEQSSNYEAGVTQQLPWQMEMDLAVFQNNVEDYIEKDSADQNQNNEEYEFKGVEARLTKAIMDKGTIGIAYSYLHTEDKSSGTEKDELQYRPTHKFTIDMTYKWDFGLTAHADFMRVAKQYYYSTDEDLPLEKRRLDDYSIINLKLEQKLYKENLFVYLGVDNLLDEAYEESYGYPQSGRTSYAGLRIKF</sequence>
<keyword evidence="7 10" id="KW-0472">Membrane</keyword>
<evidence type="ECO:0000313" key="16">
    <source>
        <dbReference type="EMBL" id="ACN14729.1"/>
    </source>
</evidence>
<keyword evidence="5 13" id="KW-0732">Signal</keyword>
<dbReference type="OrthoDB" id="9760333at2"/>
<proteinExistence type="inferred from homology"/>
<evidence type="ECO:0000259" key="15">
    <source>
        <dbReference type="Pfam" id="PF07715"/>
    </source>
</evidence>
<comment type="similarity">
    <text evidence="10 11">Belongs to the TonB-dependent receptor family.</text>
</comment>
<evidence type="ECO:0000256" key="12">
    <source>
        <dbReference type="SAM" id="MobiDB-lite"/>
    </source>
</evidence>
<dbReference type="Gene3D" id="2.40.170.20">
    <property type="entry name" value="TonB-dependent receptor, beta-barrel domain"/>
    <property type="match status" value="1"/>
</dbReference>
<evidence type="ECO:0000256" key="4">
    <source>
        <dbReference type="ARBA" id="ARBA00022692"/>
    </source>
</evidence>
<evidence type="ECO:0000256" key="7">
    <source>
        <dbReference type="ARBA" id="ARBA00023136"/>
    </source>
</evidence>
<dbReference type="Gene3D" id="2.170.130.10">
    <property type="entry name" value="TonB-dependent receptor, plug domain"/>
    <property type="match status" value="1"/>
</dbReference>
<evidence type="ECO:0000313" key="17">
    <source>
        <dbReference type="Proteomes" id="UP000000442"/>
    </source>
</evidence>
<accession>C0QAE4</accession>
<feature type="region of interest" description="Disordered" evidence="12">
    <location>
        <begin position="318"/>
        <end position="339"/>
    </location>
</feature>
<dbReference type="GO" id="GO:0044718">
    <property type="term" value="P:siderophore transmembrane transport"/>
    <property type="evidence" value="ECO:0007669"/>
    <property type="project" value="TreeGrafter"/>
</dbReference>
<dbReference type="AlphaFoldDB" id="C0QAE4"/>
<dbReference type="STRING" id="177437.HRM2_16200"/>
<feature type="domain" description="TonB-dependent receptor plug" evidence="15">
    <location>
        <begin position="50"/>
        <end position="151"/>
    </location>
</feature>